<dbReference type="SMART" id="SM00382">
    <property type="entry name" value="AAA"/>
    <property type="match status" value="1"/>
</dbReference>
<keyword evidence="2" id="KW-0547">Nucleotide-binding</keyword>
<protein>
    <submittedName>
        <fullName evidence="5">ATP-binding cassette domain-containing protein</fullName>
    </submittedName>
</protein>
<organism evidence="5 6">
    <name type="scientific">Propioniciclava coleopterorum</name>
    <dbReference type="NCBI Taxonomy" id="2714937"/>
    <lineage>
        <taxon>Bacteria</taxon>
        <taxon>Bacillati</taxon>
        <taxon>Actinomycetota</taxon>
        <taxon>Actinomycetes</taxon>
        <taxon>Propionibacteriales</taxon>
        <taxon>Propionibacteriaceae</taxon>
        <taxon>Propioniciclava</taxon>
    </lineage>
</organism>
<dbReference type="InterPro" id="IPR027417">
    <property type="entry name" value="P-loop_NTPase"/>
</dbReference>
<dbReference type="GO" id="GO:0005886">
    <property type="term" value="C:plasma membrane"/>
    <property type="evidence" value="ECO:0007669"/>
    <property type="project" value="TreeGrafter"/>
</dbReference>
<sequence length="217" mass="23846">MTHSALTLEVRNLTFSYQRDSPVILDRWSERFEPGTMTAITGRSGRGKSTLLYLLGLMLRPTSGELWVGSSNAEAMSDAERSRMRAQLFGFIFQDAALDPTRTVLDNITEVLLYRGSSRPQARRRVVELLTQLEVDVPIDRRPGQVSGGQAQRIALCRALLSEPAILLADEPTGNLDSETSRIVIDAVRAHADSGGLAIVVTHSAEVAAQCDREVRL</sequence>
<reference evidence="5 6" key="1">
    <citation type="submission" date="2020-03" db="EMBL/GenBank/DDBJ databases">
        <title>Propioniciclava sp. nov., isolated from Hydrophilus acuminatus.</title>
        <authorList>
            <person name="Hyun D.-W."/>
            <person name="Bae J.-W."/>
        </authorList>
    </citation>
    <scope>NUCLEOTIDE SEQUENCE [LARGE SCALE GENOMIC DNA]</scope>
    <source>
        <strain evidence="5 6">HDW11</strain>
    </source>
</reference>
<dbReference type="PANTHER" id="PTHR24220:SF689">
    <property type="entry name" value="LIPOPROTEIN-RELEASING SYSTEM ATP-BINDING PROTEIN LOLD"/>
    <property type="match status" value="1"/>
</dbReference>
<keyword evidence="3 5" id="KW-0067">ATP-binding</keyword>
<dbReference type="AlphaFoldDB" id="A0A6G7Y5G3"/>
<dbReference type="GO" id="GO:0022857">
    <property type="term" value="F:transmembrane transporter activity"/>
    <property type="evidence" value="ECO:0007669"/>
    <property type="project" value="TreeGrafter"/>
</dbReference>
<dbReference type="InterPro" id="IPR003439">
    <property type="entry name" value="ABC_transporter-like_ATP-bd"/>
</dbReference>
<dbReference type="EMBL" id="CP049865">
    <property type="protein sequence ID" value="QIK72062.1"/>
    <property type="molecule type" value="Genomic_DNA"/>
</dbReference>
<gene>
    <name evidence="5" type="ORF">G7070_07020</name>
</gene>
<dbReference type="Pfam" id="PF00005">
    <property type="entry name" value="ABC_tran"/>
    <property type="match status" value="1"/>
</dbReference>
<dbReference type="InterPro" id="IPR003593">
    <property type="entry name" value="AAA+_ATPase"/>
</dbReference>
<evidence type="ECO:0000256" key="1">
    <source>
        <dbReference type="ARBA" id="ARBA00005417"/>
    </source>
</evidence>
<dbReference type="GO" id="GO:0005524">
    <property type="term" value="F:ATP binding"/>
    <property type="evidence" value="ECO:0007669"/>
    <property type="project" value="UniProtKB-KW"/>
</dbReference>
<evidence type="ECO:0000313" key="6">
    <source>
        <dbReference type="Proteomes" id="UP000501058"/>
    </source>
</evidence>
<dbReference type="GO" id="GO:0016887">
    <property type="term" value="F:ATP hydrolysis activity"/>
    <property type="evidence" value="ECO:0007669"/>
    <property type="project" value="InterPro"/>
</dbReference>
<proteinExistence type="inferred from homology"/>
<evidence type="ECO:0000256" key="2">
    <source>
        <dbReference type="ARBA" id="ARBA00022741"/>
    </source>
</evidence>
<dbReference type="SUPFAM" id="SSF52540">
    <property type="entry name" value="P-loop containing nucleoside triphosphate hydrolases"/>
    <property type="match status" value="1"/>
</dbReference>
<evidence type="ECO:0000256" key="3">
    <source>
        <dbReference type="ARBA" id="ARBA00022840"/>
    </source>
</evidence>
<evidence type="ECO:0000313" key="5">
    <source>
        <dbReference type="EMBL" id="QIK72062.1"/>
    </source>
</evidence>
<keyword evidence="6" id="KW-1185">Reference proteome</keyword>
<dbReference type="RefSeq" id="WP_166233058.1">
    <property type="nucleotide sequence ID" value="NZ_CP049865.1"/>
</dbReference>
<dbReference type="Proteomes" id="UP000501058">
    <property type="component" value="Chromosome"/>
</dbReference>
<dbReference type="InterPro" id="IPR017871">
    <property type="entry name" value="ABC_transporter-like_CS"/>
</dbReference>
<dbReference type="KEGG" id="prv:G7070_07020"/>
<name>A0A6G7Y5G3_9ACTN</name>
<dbReference type="PROSITE" id="PS50893">
    <property type="entry name" value="ABC_TRANSPORTER_2"/>
    <property type="match status" value="1"/>
</dbReference>
<accession>A0A6G7Y5G3</accession>
<dbReference type="PANTHER" id="PTHR24220">
    <property type="entry name" value="IMPORT ATP-BINDING PROTEIN"/>
    <property type="match status" value="1"/>
</dbReference>
<dbReference type="PROSITE" id="PS00211">
    <property type="entry name" value="ABC_TRANSPORTER_1"/>
    <property type="match status" value="1"/>
</dbReference>
<evidence type="ECO:0000259" key="4">
    <source>
        <dbReference type="PROSITE" id="PS50893"/>
    </source>
</evidence>
<feature type="domain" description="ABC transporter" evidence="4">
    <location>
        <begin position="8"/>
        <end position="217"/>
    </location>
</feature>
<dbReference type="Gene3D" id="3.40.50.300">
    <property type="entry name" value="P-loop containing nucleotide triphosphate hydrolases"/>
    <property type="match status" value="1"/>
</dbReference>
<dbReference type="InterPro" id="IPR015854">
    <property type="entry name" value="ABC_transpr_LolD-like"/>
</dbReference>
<comment type="similarity">
    <text evidence="1">Belongs to the ABC transporter superfamily.</text>
</comment>